<protein>
    <submittedName>
        <fullName evidence="1">ArpU family transcriptional regulator</fullName>
    </submittedName>
</protein>
<dbReference type="Proteomes" id="UP000642571">
    <property type="component" value="Unassembled WGS sequence"/>
</dbReference>
<dbReference type="NCBIfam" id="TIGR01637">
    <property type="entry name" value="phage_arpU"/>
    <property type="match status" value="1"/>
</dbReference>
<sequence>MGISQMSFELPKIKRRETREKVESALEKYQIYKLMEPLDVSTKITSSFKDVPSCSSGTNHSKTEAVAIHKVDQEAHREKYMRWIERALKRLNRKEEAVINKLYMEEDDVFDYEAYNELGFSERTFYRIKSDAFYKLAFILKIAVYDEQEQ</sequence>
<name>A0ABQ1PI86_9BACI</name>
<reference evidence="2" key="1">
    <citation type="journal article" date="2019" name="Int. J. Syst. Evol. Microbiol.">
        <title>The Global Catalogue of Microorganisms (GCM) 10K type strain sequencing project: providing services to taxonomists for standard genome sequencing and annotation.</title>
        <authorList>
            <consortium name="The Broad Institute Genomics Platform"/>
            <consortium name="The Broad Institute Genome Sequencing Center for Infectious Disease"/>
            <person name="Wu L."/>
            <person name="Ma J."/>
        </authorList>
    </citation>
    <scope>NUCLEOTIDE SEQUENCE [LARGE SCALE GENOMIC DNA]</scope>
    <source>
        <strain evidence="2">CGMCC 1.15353</strain>
    </source>
</reference>
<keyword evidence="2" id="KW-1185">Reference proteome</keyword>
<dbReference type="EMBL" id="BMIN01000001">
    <property type="protein sequence ID" value="GGC97777.1"/>
    <property type="molecule type" value="Genomic_DNA"/>
</dbReference>
<proteinExistence type="predicted"/>
<evidence type="ECO:0000313" key="1">
    <source>
        <dbReference type="EMBL" id="GGC97777.1"/>
    </source>
</evidence>
<evidence type="ECO:0000313" key="2">
    <source>
        <dbReference type="Proteomes" id="UP000642571"/>
    </source>
</evidence>
<accession>A0ABQ1PI86</accession>
<organism evidence="1 2">
    <name type="scientific">Pontibacillus salipaludis</name>
    <dbReference type="NCBI Taxonomy" id="1697394"/>
    <lineage>
        <taxon>Bacteria</taxon>
        <taxon>Bacillati</taxon>
        <taxon>Bacillota</taxon>
        <taxon>Bacilli</taxon>
        <taxon>Bacillales</taxon>
        <taxon>Bacillaceae</taxon>
        <taxon>Pontibacillus</taxon>
    </lineage>
</organism>
<comment type="caution">
    <text evidence="1">The sequence shown here is derived from an EMBL/GenBank/DDBJ whole genome shotgun (WGS) entry which is preliminary data.</text>
</comment>
<dbReference type="InterPro" id="IPR006524">
    <property type="entry name" value="ArpU-like"/>
</dbReference>
<dbReference type="RefSeq" id="WP_188649904.1">
    <property type="nucleotide sequence ID" value="NZ_BMIN01000001.1"/>
</dbReference>
<gene>
    <name evidence="1" type="ORF">GCM10011389_01140</name>
</gene>